<evidence type="ECO:0008006" key="3">
    <source>
        <dbReference type="Google" id="ProtNLM"/>
    </source>
</evidence>
<dbReference type="Gene3D" id="3.30.420.40">
    <property type="match status" value="1"/>
</dbReference>
<reference evidence="1" key="1">
    <citation type="submission" date="2022-08" db="UniProtKB">
        <authorList>
            <consortium name="EnsemblMetazoa"/>
        </authorList>
    </citation>
    <scope>IDENTIFICATION</scope>
    <source>
        <strain evidence="1">Israel</strain>
    </source>
</reference>
<dbReference type="PANTHER" id="PTHR12862">
    <property type="entry name" value="BADF TYPE ATPASE DOMAIN-CONTAINING PROTEIN"/>
    <property type="match status" value="1"/>
</dbReference>
<dbReference type="EMBL" id="AJVK01023705">
    <property type="status" value="NOT_ANNOTATED_CDS"/>
    <property type="molecule type" value="Genomic_DNA"/>
</dbReference>
<proteinExistence type="predicted"/>
<organism evidence="1 2">
    <name type="scientific">Phlebotomus papatasi</name>
    <name type="common">Sandfly</name>
    <dbReference type="NCBI Taxonomy" id="29031"/>
    <lineage>
        <taxon>Eukaryota</taxon>
        <taxon>Metazoa</taxon>
        <taxon>Ecdysozoa</taxon>
        <taxon>Arthropoda</taxon>
        <taxon>Hexapoda</taxon>
        <taxon>Insecta</taxon>
        <taxon>Pterygota</taxon>
        <taxon>Neoptera</taxon>
        <taxon>Endopterygota</taxon>
        <taxon>Diptera</taxon>
        <taxon>Nematocera</taxon>
        <taxon>Psychodoidea</taxon>
        <taxon>Psychodidae</taxon>
        <taxon>Phlebotomus</taxon>
        <taxon>Phlebotomus</taxon>
    </lineage>
</organism>
<protein>
    <recommendedName>
        <fullName evidence="3">GlcNAc kinase</fullName>
    </recommendedName>
</protein>
<dbReference type="GO" id="GO:0045127">
    <property type="term" value="F:N-acetylglucosamine kinase activity"/>
    <property type="evidence" value="ECO:0007669"/>
    <property type="project" value="InterPro"/>
</dbReference>
<name>A0A1B0D3U3_PHLPP</name>
<dbReference type="VEuPathDB" id="VectorBase:PPAI002016"/>
<dbReference type="EnsemblMetazoa" id="PPAI002016-RA">
    <property type="protein sequence ID" value="PPAI002016-PA"/>
    <property type="gene ID" value="PPAI002016"/>
</dbReference>
<keyword evidence="2" id="KW-1185">Reference proteome</keyword>
<dbReference type="InterPro" id="IPR039758">
    <property type="entry name" value="NAGK-like"/>
</dbReference>
<dbReference type="VEuPathDB" id="VectorBase:PPAPM1_010760"/>
<sequence>MVGIPECARRIMEMATQAKSVANIPQTLKLKCLGLSLSGCEQEATNKVLENELRTTCPTLSENYVVCSDTAGSIATVSPLGGLVLISGTGSNALLRNPDGTMYNCGGWGNMMGDEGSGENFV</sequence>
<evidence type="ECO:0000313" key="2">
    <source>
        <dbReference type="Proteomes" id="UP000092462"/>
    </source>
</evidence>
<dbReference type="Proteomes" id="UP000092462">
    <property type="component" value="Unassembled WGS sequence"/>
</dbReference>
<evidence type="ECO:0000313" key="1">
    <source>
        <dbReference type="EnsemblMetazoa" id="PPAI002016-PA"/>
    </source>
</evidence>
<dbReference type="InterPro" id="IPR043129">
    <property type="entry name" value="ATPase_NBD"/>
</dbReference>
<dbReference type="AlphaFoldDB" id="A0A1B0D3U3"/>
<accession>A0A1B0D3U3</accession>
<dbReference type="PANTHER" id="PTHR12862:SF0">
    <property type="entry name" value="N-ACETYL-D-GLUCOSAMINE KINASE"/>
    <property type="match status" value="1"/>
</dbReference>
<dbReference type="SUPFAM" id="SSF53067">
    <property type="entry name" value="Actin-like ATPase domain"/>
    <property type="match status" value="2"/>
</dbReference>